<dbReference type="GO" id="GO:0008234">
    <property type="term" value="F:cysteine-type peptidase activity"/>
    <property type="evidence" value="ECO:0007669"/>
    <property type="project" value="UniProtKB-KW"/>
</dbReference>
<dbReference type="InterPro" id="IPR038765">
    <property type="entry name" value="Papain-like_cys_pep_sf"/>
</dbReference>
<keyword evidence="2" id="KW-0645">Protease</keyword>
<name>A0AA90UWU8_9BACT</name>
<dbReference type="AlphaFoldDB" id="A0AA90UWU8"/>
<keyword evidence="5" id="KW-0788">Thiol protease</keyword>
<dbReference type="InterPro" id="IPR025896">
    <property type="entry name" value="Spi_Prtas-inh"/>
</dbReference>
<feature type="signal peptide" evidence="7">
    <location>
        <begin position="1"/>
        <end position="26"/>
    </location>
</feature>
<comment type="caution">
    <text evidence="9">The sequence shown here is derived from an EMBL/GenBank/DDBJ whole genome shotgun (WGS) entry which is preliminary data.</text>
</comment>
<keyword evidence="4" id="KW-0378">Hydrolase</keyword>
<dbReference type="EMBL" id="VZCC01000014">
    <property type="protein sequence ID" value="MQN83059.1"/>
    <property type="molecule type" value="Genomic_DNA"/>
</dbReference>
<accession>A0AA90UWU8</accession>
<dbReference type="SUPFAM" id="SSF54001">
    <property type="entry name" value="Cysteine proteinases"/>
    <property type="match status" value="1"/>
</dbReference>
<dbReference type="Gene3D" id="3.90.70.50">
    <property type="entry name" value="Peptidase C10, streptopain"/>
    <property type="match status" value="2"/>
</dbReference>
<evidence type="ECO:0000256" key="4">
    <source>
        <dbReference type="ARBA" id="ARBA00022801"/>
    </source>
</evidence>
<feature type="domain" description="Spi protease inhibitor" evidence="8">
    <location>
        <begin position="59"/>
        <end position="124"/>
    </location>
</feature>
<sequence length="858" mass="95029">MKNYTRINKSILLILLSSFVCISSLAGPRSYAQAKAIAEKQAAKLGIQIDENSSPACKAKSFGGETNSQTVSCYVFANSEDKGFVIVSGDDRFPEIIGYSDEGTFNENELPDGLTYFMKSYQATVDKVLGNDETTIRNLEVEKNIRSSLNAIKVEPLLGNIAFGQDNPYNKMCPLYDGGSLHAVTGCVPVAMAQVMAYYRYPKTLQADIPGYDYRKGQMTSSISKGEAYDWANILPTYYNVSYTDTNADAVAKLLFHCGAAIQVQYGPLSGGNLEPSQLAKFFGYDADLLNKVYRSEVTLSQWVELINRELQAERPIIFSGFDSTGGHEFVCDGVDESGLYHINWGWNGSRNGYFDLMVLNPDYEGAASVSSKDGYTKDLGILIGIAPDNGVKDSPLFEHATSHINLMIRSKVIWQKDTRTSSSDNFKGTMTFEFGNLSDKDFDGYVAVGVTQGNGNVIIVSDKKKLHLNKRKPSSYSGWDFELPFEYAFPVGVSKLSVFYSYDGRKWNEGVFHMSDLWRRGVVYVKATEQNIRVSKCLDLTADIVANDEVIQGDENVFQFSLHNKMFEEYMGKIDMYVSDNDVKPDSPKEHFNLSVPALGDITRAFKLRTNSENVYFWLVDEEGEELVCGKCIPTVAYENPSIVLIDAYSNATPGAYDVEHACYVEGKGLVKAPLAQDNKAVFNFVLKNKGSKARFKYVVSMTGKPNNRCKQVEKTIWMEANSTENCTVEVSPDEVGSRFIIGAITISSVAGVKLSSDVEKYKLYVVGSSLAYRMSGNELPVYVGGTSTMISMPHSENFQVLGGKGCLKIISDRERKMTIYNLGGQKMKEVLVDAGEQKVPIAPGLYIILGKKIVVW</sequence>
<feature type="active site" description="Nucleophile" evidence="6">
    <location>
        <position position="187"/>
    </location>
</feature>
<evidence type="ECO:0000256" key="5">
    <source>
        <dbReference type="ARBA" id="ARBA00022807"/>
    </source>
</evidence>
<feature type="chain" id="PRO_5041731314" description="Spi protease inhibitor domain-containing protein" evidence="7">
    <location>
        <begin position="27"/>
        <end position="858"/>
    </location>
</feature>
<dbReference type="InterPro" id="IPR044934">
    <property type="entry name" value="Streptopain_sf"/>
</dbReference>
<proteinExistence type="inferred from homology"/>
<dbReference type="GO" id="GO:0006508">
    <property type="term" value="P:proteolysis"/>
    <property type="evidence" value="ECO:0007669"/>
    <property type="project" value="UniProtKB-KW"/>
</dbReference>
<evidence type="ECO:0000313" key="9">
    <source>
        <dbReference type="EMBL" id="MQN83059.1"/>
    </source>
</evidence>
<feature type="active site" description="Proton acceptor" evidence="6">
    <location>
        <position position="328"/>
    </location>
</feature>
<evidence type="ECO:0000256" key="6">
    <source>
        <dbReference type="PIRSR" id="PIRSR600200-1"/>
    </source>
</evidence>
<evidence type="ECO:0000256" key="3">
    <source>
        <dbReference type="ARBA" id="ARBA00022729"/>
    </source>
</evidence>
<protein>
    <recommendedName>
        <fullName evidence="8">Spi protease inhibitor domain-containing protein</fullName>
    </recommendedName>
</protein>
<keyword evidence="3 7" id="KW-0732">Signal</keyword>
<organism evidence="9 10">
    <name type="scientific">Segatella copri</name>
    <dbReference type="NCBI Taxonomy" id="165179"/>
    <lineage>
        <taxon>Bacteria</taxon>
        <taxon>Pseudomonadati</taxon>
        <taxon>Bacteroidota</taxon>
        <taxon>Bacteroidia</taxon>
        <taxon>Bacteroidales</taxon>
        <taxon>Prevotellaceae</taxon>
        <taxon>Segatella</taxon>
    </lineage>
</organism>
<dbReference type="InterPro" id="IPR000200">
    <property type="entry name" value="Peptidase_C10"/>
</dbReference>
<comment type="similarity">
    <text evidence="1">Belongs to the peptidase C10 family.</text>
</comment>
<evidence type="ECO:0000313" key="10">
    <source>
        <dbReference type="Proteomes" id="UP000421408"/>
    </source>
</evidence>
<evidence type="ECO:0000256" key="7">
    <source>
        <dbReference type="SAM" id="SignalP"/>
    </source>
</evidence>
<dbReference type="RefSeq" id="WP_153118377.1">
    <property type="nucleotide sequence ID" value="NZ_VZCC01000014.1"/>
</dbReference>
<dbReference type="Proteomes" id="UP000421408">
    <property type="component" value="Unassembled WGS sequence"/>
</dbReference>
<evidence type="ECO:0000256" key="2">
    <source>
        <dbReference type="ARBA" id="ARBA00022670"/>
    </source>
</evidence>
<dbReference type="Pfam" id="PF13734">
    <property type="entry name" value="Inhibitor_I69"/>
    <property type="match status" value="1"/>
</dbReference>
<reference evidence="10" key="1">
    <citation type="submission" date="2019-09" db="EMBL/GenBank/DDBJ databases">
        <title>Distinct polysaccharide growth profiles of human intestinal Prevotella copri isolates.</title>
        <authorList>
            <person name="Fehlner-Peach H."/>
            <person name="Magnabosco C."/>
            <person name="Raghavan V."/>
            <person name="Scher J.U."/>
            <person name="Tett A."/>
            <person name="Cox L.M."/>
            <person name="Gottsegen C."/>
            <person name="Watters A."/>
            <person name="Wiltshire- Gordon J.D."/>
            <person name="Segata N."/>
            <person name="Bonneau R."/>
            <person name="Littman D.R."/>
        </authorList>
    </citation>
    <scope>NUCLEOTIDE SEQUENCE [LARGE SCALE GENOMIC DNA]</scope>
    <source>
        <strain evidence="10">iAA108</strain>
    </source>
</reference>
<dbReference type="Pfam" id="PF01640">
    <property type="entry name" value="Peptidase_C10"/>
    <property type="match status" value="1"/>
</dbReference>
<evidence type="ECO:0000256" key="1">
    <source>
        <dbReference type="ARBA" id="ARBA00009693"/>
    </source>
</evidence>
<dbReference type="PRINTS" id="PR00797">
    <property type="entry name" value="STREPTOPAIN"/>
</dbReference>
<evidence type="ECO:0000259" key="8">
    <source>
        <dbReference type="Pfam" id="PF13734"/>
    </source>
</evidence>
<gene>
    <name evidence="9" type="ORF">F7D74_03410</name>
</gene>